<dbReference type="SUPFAM" id="SSF160920">
    <property type="entry name" value="PSTPO5379-like"/>
    <property type="match status" value="1"/>
</dbReference>
<evidence type="ECO:0000256" key="2">
    <source>
        <dbReference type="ARBA" id="ARBA00023239"/>
    </source>
</evidence>
<gene>
    <name evidence="3" type="ORF">PEVE_00036362</name>
</gene>
<dbReference type="Gene3D" id="3.30.2040.10">
    <property type="entry name" value="PSTPO5379-like domain"/>
    <property type="match status" value="1"/>
</dbReference>
<protein>
    <submittedName>
        <fullName evidence="3">Uncharacterized protein</fullName>
    </submittedName>
</protein>
<name>A0ABN8LSW5_9CNID</name>
<proteinExistence type="inferred from homology"/>
<evidence type="ECO:0000256" key="1">
    <source>
        <dbReference type="ARBA" id="ARBA00007896"/>
    </source>
</evidence>
<dbReference type="EMBL" id="CALNXI010000058">
    <property type="protein sequence ID" value="CAH3017254.1"/>
    <property type="molecule type" value="Genomic_DNA"/>
</dbReference>
<sequence>MLSFKERANWTPAEARAQFRQNFFPFVQSGGIAAPYTQVSVHFVPSAEAKLFAEFCRVNHGPCPVVYQSEPGQVTAPPIAADLDIRTDQSAYGIYQSGVCVKNVPDILDIPFDDFVTFYLGCSHSFEHALSSADLPVRHQQVDRRVPSYKTKIPCLPVGPFWGNQVCSMRPMPRDLVQRAFEVTAVLDLVHGAPIHIGHPCWIGVKDLNHPEYDDKPNILEGDVCLFWGCGTTAQEALANAKLPLNVSMSQSGNCCNFITDLVNEDFNKMHVPKEGTLQPRVVFISEGFVFGSVLSDKAMKMIQNLAKLEKRDQLKDDSLAQAALRLSHATSVAIVTSGSVSTREGFSVLSIIKAAMATETREVVLLVPEEKCPEWLNAVRRLFDLGLLKKPVPITKIEADDIKTKTDALKVSLPVLSKMEGFKLKGVNPHRYTALVGCNSEGELWVECAAELMAEETNACQLVTETADSSWPGVVLAAALYTLNCCPVHSRYLRRGLGEHKPSQLGEFIMTAQKLATLMTEFDVSFKREKMEDLVKGTRLVLEEAEALAKPAC</sequence>
<dbReference type="PANTHER" id="PTHR32022:SF10">
    <property type="entry name" value="D-GLUTAMATE CYCLASE, MITOCHONDRIAL"/>
    <property type="match status" value="1"/>
</dbReference>
<reference evidence="3 4" key="1">
    <citation type="submission" date="2022-05" db="EMBL/GenBank/DDBJ databases">
        <authorList>
            <consortium name="Genoscope - CEA"/>
            <person name="William W."/>
        </authorList>
    </citation>
    <scope>NUCLEOTIDE SEQUENCE [LARGE SCALE GENOMIC DNA]</scope>
</reference>
<accession>A0ABN8LSW5</accession>
<keyword evidence="4" id="KW-1185">Reference proteome</keyword>
<dbReference type="InterPro" id="IPR038021">
    <property type="entry name" value="Putative_hydro-lyase"/>
</dbReference>
<evidence type="ECO:0000313" key="4">
    <source>
        <dbReference type="Proteomes" id="UP001159427"/>
    </source>
</evidence>
<dbReference type="Proteomes" id="UP001159427">
    <property type="component" value="Unassembled WGS sequence"/>
</dbReference>
<evidence type="ECO:0000313" key="3">
    <source>
        <dbReference type="EMBL" id="CAH3017254.1"/>
    </source>
</evidence>
<dbReference type="InterPro" id="IPR009906">
    <property type="entry name" value="D-Glu_cyclase"/>
</dbReference>
<comment type="caution">
    <text evidence="3">The sequence shown here is derived from an EMBL/GenBank/DDBJ whole genome shotgun (WGS) entry which is preliminary data.</text>
</comment>
<keyword evidence="2" id="KW-0456">Lyase</keyword>
<organism evidence="3 4">
    <name type="scientific">Porites evermanni</name>
    <dbReference type="NCBI Taxonomy" id="104178"/>
    <lineage>
        <taxon>Eukaryota</taxon>
        <taxon>Metazoa</taxon>
        <taxon>Cnidaria</taxon>
        <taxon>Anthozoa</taxon>
        <taxon>Hexacorallia</taxon>
        <taxon>Scleractinia</taxon>
        <taxon>Fungiina</taxon>
        <taxon>Poritidae</taxon>
        <taxon>Porites</taxon>
    </lineage>
</organism>
<dbReference type="PANTHER" id="PTHR32022">
    <property type="entry name" value="D-GLUTAMATE CYCLASE, MITOCHONDRIAL"/>
    <property type="match status" value="1"/>
</dbReference>
<comment type="similarity">
    <text evidence="1">Belongs to the D-glutamate cyclase family.</text>
</comment>
<dbReference type="Pfam" id="PF07286">
    <property type="entry name" value="D-Glu_cyclase"/>
    <property type="match status" value="1"/>
</dbReference>
<dbReference type="Gene3D" id="3.40.1640.10">
    <property type="entry name" value="PSTPO5379-like"/>
    <property type="match status" value="1"/>
</dbReference>